<dbReference type="GO" id="GO:0009055">
    <property type="term" value="F:electron transfer activity"/>
    <property type="evidence" value="ECO:0007669"/>
    <property type="project" value="InterPro"/>
</dbReference>
<keyword evidence="1 4" id="KW-0349">Heme</keyword>
<dbReference type="InterPro" id="IPR036909">
    <property type="entry name" value="Cyt_c-like_dom_sf"/>
</dbReference>
<evidence type="ECO:0000256" key="4">
    <source>
        <dbReference type="PROSITE-ProRule" id="PRU00433"/>
    </source>
</evidence>
<protein>
    <submittedName>
        <fullName evidence="7">C-type cytochrome</fullName>
    </submittedName>
</protein>
<reference evidence="7 8" key="1">
    <citation type="journal article" date="2015" name="Int. J. Syst. Evol. Microbiol.">
        <title>Flavisolibacter ginsenosidimutans sp. nov., with ginsenoside-converting activity isolated from soil used for cultivating ginseng.</title>
        <authorList>
            <person name="Zhao Y."/>
            <person name="Liu Q."/>
            <person name="Kang M.S."/>
            <person name="Jin F."/>
            <person name="Yu H."/>
            <person name="Im W.T."/>
        </authorList>
    </citation>
    <scope>NUCLEOTIDE SEQUENCE [LARGE SCALE GENOMIC DNA]</scope>
    <source>
        <strain evidence="7 8">Gsoil 636</strain>
    </source>
</reference>
<dbReference type="InterPro" id="IPR051459">
    <property type="entry name" value="Cytochrome_c-type_DH"/>
</dbReference>
<evidence type="ECO:0000256" key="3">
    <source>
        <dbReference type="ARBA" id="ARBA00023004"/>
    </source>
</evidence>
<proteinExistence type="predicted"/>
<feature type="domain" description="Cytochrome c" evidence="6">
    <location>
        <begin position="40"/>
        <end position="180"/>
    </location>
</feature>
<dbReference type="OrthoDB" id="9809720at2"/>
<sequence length="196" mass="20846">MRNVNAAAALAAIVLAGALYACSNAKSSEKKEEPIPTQAEMVKRGEYLVNSIGCDDCHSPKRMGAHGPEVIPETRFGGYPASRPVVKPDGADLKKGYMMLGGDLTSAVGPWGISFAANISSDETGIGNWTEQNFITAIRHGKSKGLENGRDLLPPMPWFNFAKLTDEDLKSVFAYLKSTTPVSNVVPAPIPPTGAK</sequence>
<accession>A0A5B8UHR9</accession>
<evidence type="ECO:0000256" key="2">
    <source>
        <dbReference type="ARBA" id="ARBA00022723"/>
    </source>
</evidence>
<feature type="chain" id="PRO_5022869480" evidence="5">
    <location>
        <begin position="22"/>
        <end position="196"/>
    </location>
</feature>
<evidence type="ECO:0000256" key="5">
    <source>
        <dbReference type="SAM" id="SignalP"/>
    </source>
</evidence>
<organism evidence="7 8">
    <name type="scientific">Flavisolibacter ginsenosidimutans</name>
    <dbReference type="NCBI Taxonomy" id="661481"/>
    <lineage>
        <taxon>Bacteria</taxon>
        <taxon>Pseudomonadati</taxon>
        <taxon>Bacteroidota</taxon>
        <taxon>Chitinophagia</taxon>
        <taxon>Chitinophagales</taxon>
        <taxon>Chitinophagaceae</taxon>
        <taxon>Flavisolibacter</taxon>
    </lineage>
</organism>
<evidence type="ECO:0000256" key="1">
    <source>
        <dbReference type="ARBA" id="ARBA00022617"/>
    </source>
</evidence>
<dbReference type="Proteomes" id="UP000321204">
    <property type="component" value="Chromosome"/>
</dbReference>
<evidence type="ECO:0000313" key="8">
    <source>
        <dbReference type="Proteomes" id="UP000321204"/>
    </source>
</evidence>
<dbReference type="GO" id="GO:0046872">
    <property type="term" value="F:metal ion binding"/>
    <property type="evidence" value="ECO:0007669"/>
    <property type="project" value="UniProtKB-KW"/>
</dbReference>
<feature type="signal peptide" evidence="5">
    <location>
        <begin position="1"/>
        <end position="21"/>
    </location>
</feature>
<dbReference type="PROSITE" id="PS51007">
    <property type="entry name" value="CYTC"/>
    <property type="match status" value="1"/>
</dbReference>
<dbReference type="AlphaFoldDB" id="A0A5B8UHR9"/>
<dbReference type="SUPFAM" id="SSF46626">
    <property type="entry name" value="Cytochrome c"/>
    <property type="match status" value="1"/>
</dbReference>
<dbReference type="PANTHER" id="PTHR35008:SF4">
    <property type="entry name" value="BLL4482 PROTEIN"/>
    <property type="match status" value="1"/>
</dbReference>
<keyword evidence="5" id="KW-0732">Signal</keyword>
<dbReference type="PANTHER" id="PTHR35008">
    <property type="entry name" value="BLL4482 PROTEIN-RELATED"/>
    <property type="match status" value="1"/>
</dbReference>
<dbReference type="InterPro" id="IPR009056">
    <property type="entry name" value="Cyt_c-like_dom"/>
</dbReference>
<keyword evidence="8" id="KW-1185">Reference proteome</keyword>
<keyword evidence="2 4" id="KW-0479">Metal-binding</keyword>
<evidence type="ECO:0000259" key="6">
    <source>
        <dbReference type="PROSITE" id="PS51007"/>
    </source>
</evidence>
<dbReference type="RefSeq" id="WP_146785458.1">
    <property type="nucleotide sequence ID" value="NZ_BAABIO010000001.1"/>
</dbReference>
<dbReference type="GO" id="GO:0020037">
    <property type="term" value="F:heme binding"/>
    <property type="evidence" value="ECO:0007669"/>
    <property type="project" value="InterPro"/>
</dbReference>
<dbReference type="EMBL" id="CP042433">
    <property type="protein sequence ID" value="QEC55886.1"/>
    <property type="molecule type" value="Genomic_DNA"/>
</dbReference>
<dbReference type="Gene3D" id="1.10.760.10">
    <property type="entry name" value="Cytochrome c-like domain"/>
    <property type="match status" value="1"/>
</dbReference>
<evidence type="ECO:0000313" key="7">
    <source>
        <dbReference type="EMBL" id="QEC55886.1"/>
    </source>
</evidence>
<keyword evidence="3 4" id="KW-0408">Iron</keyword>
<gene>
    <name evidence="7" type="ORF">FSB75_08250</name>
</gene>
<dbReference type="PROSITE" id="PS51257">
    <property type="entry name" value="PROKAR_LIPOPROTEIN"/>
    <property type="match status" value="1"/>
</dbReference>
<name>A0A5B8UHR9_9BACT</name>
<dbReference type="KEGG" id="fgg:FSB75_08250"/>